<accession>A0ABY1QVL9</accession>
<dbReference type="EMBL" id="FXUL01000033">
    <property type="protein sequence ID" value="SMP79910.1"/>
    <property type="molecule type" value="Genomic_DNA"/>
</dbReference>
<dbReference type="RefSeq" id="WP_283445364.1">
    <property type="nucleotide sequence ID" value="NZ_FXUL01000033.1"/>
</dbReference>
<evidence type="ECO:0000313" key="3">
    <source>
        <dbReference type="Proteomes" id="UP001158049"/>
    </source>
</evidence>
<name>A0ABY1QVL9_9BURK</name>
<gene>
    <name evidence="2" type="ORF">SAMN06295970_13321</name>
</gene>
<feature type="compositionally biased region" description="Basic and acidic residues" evidence="1">
    <location>
        <begin position="15"/>
        <end position="33"/>
    </location>
</feature>
<protein>
    <submittedName>
        <fullName evidence="2">Uncharacterized protein</fullName>
    </submittedName>
</protein>
<evidence type="ECO:0000313" key="2">
    <source>
        <dbReference type="EMBL" id="SMP79910.1"/>
    </source>
</evidence>
<keyword evidence="3" id="KW-1185">Reference proteome</keyword>
<evidence type="ECO:0000256" key="1">
    <source>
        <dbReference type="SAM" id="MobiDB-lite"/>
    </source>
</evidence>
<feature type="region of interest" description="Disordered" evidence="1">
    <location>
        <begin position="1"/>
        <end position="54"/>
    </location>
</feature>
<reference evidence="2 3" key="1">
    <citation type="submission" date="2017-05" db="EMBL/GenBank/DDBJ databases">
        <authorList>
            <person name="Varghese N."/>
            <person name="Submissions S."/>
        </authorList>
    </citation>
    <scope>NUCLEOTIDE SEQUENCE [LARGE SCALE GENOMIC DNA]</scope>
    <source>
        <strain evidence="2 3">DSM 26001</strain>
    </source>
</reference>
<dbReference type="PROSITE" id="PS50096">
    <property type="entry name" value="IQ"/>
    <property type="match status" value="1"/>
</dbReference>
<comment type="caution">
    <text evidence="2">The sequence shown here is derived from an EMBL/GenBank/DDBJ whole genome shotgun (WGS) entry which is preliminary data.</text>
</comment>
<feature type="compositionally biased region" description="Polar residues" evidence="1">
    <location>
        <begin position="1"/>
        <end position="12"/>
    </location>
</feature>
<dbReference type="Proteomes" id="UP001158049">
    <property type="component" value="Unassembled WGS sequence"/>
</dbReference>
<proteinExistence type="predicted"/>
<sequence length="54" mass="6134">MTQRVGNKNQAQLRGKQERKEIRQGNQEREAVRRAAARAKYRNAVKGQPLTATA</sequence>
<organism evidence="2 3">
    <name type="scientific">Noviherbaspirillum suwonense</name>
    <dbReference type="NCBI Taxonomy" id="1224511"/>
    <lineage>
        <taxon>Bacteria</taxon>
        <taxon>Pseudomonadati</taxon>
        <taxon>Pseudomonadota</taxon>
        <taxon>Betaproteobacteria</taxon>
        <taxon>Burkholderiales</taxon>
        <taxon>Oxalobacteraceae</taxon>
        <taxon>Noviherbaspirillum</taxon>
    </lineage>
</organism>